<evidence type="ECO:0000259" key="1">
    <source>
        <dbReference type="Pfam" id="PF12712"/>
    </source>
</evidence>
<feature type="domain" description="DUF3806" evidence="2">
    <location>
        <begin position="176"/>
        <end position="261"/>
    </location>
</feature>
<proteinExistence type="predicted"/>
<evidence type="ECO:0008006" key="4">
    <source>
        <dbReference type="Google" id="ProtNLM"/>
    </source>
</evidence>
<dbReference type="EMBL" id="AMCI01001990">
    <property type="protein sequence ID" value="EJX03915.1"/>
    <property type="molecule type" value="Genomic_DNA"/>
</dbReference>
<comment type="caution">
    <text evidence="3">The sequence shown here is derived from an EMBL/GenBank/DDBJ whole genome shotgun (WGS) entry which is preliminary data.</text>
</comment>
<dbReference type="Gene3D" id="1.20.120.1090">
    <property type="match status" value="1"/>
</dbReference>
<dbReference type="AlphaFoldDB" id="J9GU28"/>
<evidence type="ECO:0000259" key="2">
    <source>
        <dbReference type="Pfam" id="PF12713"/>
    </source>
</evidence>
<dbReference type="Gene3D" id="3.40.1000.10">
    <property type="entry name" value="Mog1/PsbP, alpha/beta/alpha sandwich"/>
    <property type="match status" value="1"/>
</dbReference>
<dbReference type="InterPro" id="IPR024315">
    <property type="entry name" value="DUF3805"/>
</dbReference>
<dbReference type="Pfam" id="PF12713">
    <property type="entry name" value="DUF3806"/>
    <property type="match status" value="1"/>
</dbReference>
<dbReference type="Pfam" id="PF12712">
    <property type="entry name" value="DUF3805"/>
    <property type="match status" value="1"/>
</dbReference>
<feature type="domain" description="DUF3805" evidence="1">
    <location>
        <begin position="1"/>
        <end position="152"/>
    </location>
</feature>
<name>J9GU28_9ZZZZ</name>
<accession>J9GU28</accession>
<sequence length="277" mass="31207">MKFISPGGWFSLEVPVGWHEFEDSEEVFLFYNPEEWNGNFRISAFKGRDSQYAAQCLEEELRANPTAVRIDVGPWKCAYSAESFTEEGTAYTTHYWVTGRGNVSLECSFTVAKGSPKAPAEAILQSLELRTEGKRYPREIIPIRVLEIGEVNAAYEWVSSTVKKQLTKDFTGVAADLEHLQQVMDSGRVQANQRAAWEQFGLAFGAILVNEIEGMEWVTVMDGPSEYPALQYMGTSLLIDPAALVWNAVRQRRPISLKSEYERIYGEAEAALKEANR</sequence>
<evidence type="ECO:0000313" key="3">
    <source>
        <dbReference type="EMBL" id="EJX03915.1"/>
    </source>
</evidence>
<gene>
    <name evidence="3" type="ORF">EVA_07999</name>
</gene>
<dbReference type="InterPro" id="IPR024266">
    <property type="entry name" value="DUF3806"/>
</dbReference>
<protein>
    <recommendedName>
        <fullName evidence="4">DUF3805 domain-containing protein</fullName>
    </recommendedName>
</protein>
<organism evidence="3">
    <name type="scientific">gut metagenome</name>
    <dbReference type="NCBI Taxonomy" id="749906"/>
    <lineage>
        <taxon>unclassified sequences</taxon>
        <taxon>metagenomes</taxon>
        <taxon>organismal metagenomes</taxon>
    </lineage>
</organism>
<reference evidence="3" key="1">
    <citation type="journal article" date="2012" name="PLoS ONE">
        <title>Gene sets for utilization of primary and secondary nutrition supplies in the distal gut of endangered iberian lynx.</title>
        <authorList>
            <person name="Alcaide M."/>
            <person name="Messina E."/>
            <person name="Richter M."/>
            <person name="Bargiela R."/>
            <person name="Peplies J."/>
            <person name="Huws S.A."/>
            <person name="Newbold C.J."/>
            <person name="Golyshin P.N."/>
            <person name="Simon M.A."/>
            <person name="Lopez G."/>
            <person name="Yakimov M.M."/>
            <person name="Ferrer M."/>
        </authorList>
    </citation>
    <scope>NUCLEOTIDE SEQUENCE</scope>
</reference>